<dbReference type="GO" id="GO:0003720">
    <property type="term" value="F:telomerase activity"/>
    <property type="evidence" value="ECO:0007669"/>
    <property type="project" value="InterPro"/>
</dbReference>
<dbReference type="InterPro" id="IPR049139">
    <property type="entry name" value="TERT_C"/>
</dbReference>
<comment type="subcellular location">
    <subcellularLocation>
        <location evidence="13">Nucleus</location>
    </subcellularLocation>
    <subcellularLocation>
        <location evidence="13">Chromosome</location>
        <location evidence="13">Telomere</location>
    </subcellularLocation>
</comment>
<evidence type="ECO:0000256" key="9">
    <source>
        <dbReference type="ARBA" id="ARBA00022895"/>
    </source>
</evidence>
<dbReference type="GO" id="GO:0000781">
    <property type="term" value="C:chromosome, telomeric region"/>
    <property type="evidence" value="ECO:0007669"/>
    <property type="project" value="UniProtKB-SubCell"/>
</dbReference>
<feature type="region of interest" description="Disordered" evidence="14">
    <location>
        <begin position="432"/>
        <end position="475"/>
    </location>
</feature>
<keyword evidence="7 13" id="KW-0479">Metal-binding</keyword>
<keyword evidence="6 13" id="KW-0548">Nucleotidyltransferase</keyword>
<feature type="region of interest" description="Disordered" evidence="14">
    <location>
        <begin position="622"/>
        <end position="641"/>
    </location>
</feature>
<dbReference type="PANTHER" id="PTHR12066">
    <property type="entry name" value="TELOMERASE REVERSE TRANSCRIPTASE"/>
    <property type="match status" value="1"/>
</dbReference>
<keyword evidence="17" id="KW-1185">Reference proteome</keyword>
<comment type="caution">
    <text evidence="16">The sequence shown here is derived from an EMBL/GenBank/DDBJ whole genome shotgun (WGS) entry which is preliminary data.</text>
</comment>
<evidence type="ECO:0000256" key="8">
    <source>
        <dbReference type="ARBA" id="ARBA00022842"/>
    </source>
</evidence>
<protein>
    <recommendedName>
        <fullName evidence="3 13">Telomerase reverse transcriptase</fullName>
        <ecNumber evidence="2 13">2.7.7.49</ecNumber>
    </recommendedName>
    <alternativeName>
        <fullName evidence="13">Telomerase catalytic subunit</fullName>
    </alternativeName>
</protein>
<comment type="function">
    <text evidence="13">Telomerase is a ribonucleoprotein enzyme essential for the replication of chromosome termini in most eukaryotes. It elongates telomeres. It is a reverse transcriptase that adds simple sequence repeats to chromosome ends by copying a template sequence within the RNA component of the enzyme.</text>
</comment>
<feature type="domain" description="Reverse transcriptase" evidence="15">
    <location>
        <begin position="901"/>
        <end position="1358"/>
    </location>
</feature>
<evidence type="ECO:0000256" key="1">
    <source>
        <dbReference type="ARBA" id="ARBA00008001"/>
    </source>
</evidence>
<evidence type="ECO:0000259" key="15">
    <source>
        <dbReference type="PROSITE" id="PS50878"/>
    </source>
</evidence>
<dbReference type="SMART" id="SM00975">
    <property type="entry name" value="Telomerase_RBD"/>
    <property type="match status" value="1"/>
</dbReference>
<dbReference type="Gene3D" id="1.10.132.70">
    <property type="match status" value="1"/>
</dbReference>
<keyword evidence="5 13" id="KW-0808">Transferase</keyword>
<sequence>MGSRKKRKRGRDGQQRHVERRILPLLYPSSCIRTLHDLLVDLILPSLQEYHARSSQSASLAGKGSEVLLRPMRLAGIDMCMQQRSLGSNFHKRRDTPPAVANPVDASGAPLGTSFCQATSPTSADYVLRRKPAATSDTNLMQQLAPTVGMDADLFAAAHLQLVHEGDPEDYLSLLHQCYVVLPDTAPPVESTTMLEQRWSHQQVIDRVIQMLFKQGRNTSNVLCFGFQQPRPRSSLESERSAPAGLACVTDNAAVRILNSETWRKIHSRVGDSIMLHLLSYADIFHPLPHKCYIQVTGTSVLLLAQNFKRPRRALPTKEGSIERRDALLEQERLVGLNSKDTCKSKTCGHSNINSCTDERSKEWVKNRSVYDGNATARKRERPFSCQRWKMTKLTAGRADEGCSIDILERCGASVELGRLVRSNGSDSGKVKTYVHGNGSRCTDERSKESISNGSVYDGNATAKKRQRPHSWQRRKMKKLTAGRIEEVCSSYGIETSELHMVVDSQEFQVKASEFHHSSFLDAARDGPATQGKFSEAVGVEVAALEKFNRSDSICKLSGLQKPGEPDEENCRPILPILGSCSLPRVLSTSDEQSKIVTNNSPEKIMVHTSLFLVETLSYGNEQEQGKKGGNSGVPSPRNTSRSAVVIGAGRRFINRSRMFYRGKFAHHAGLPKSHLLQRLKPTYKDAAILFEAIFGNENSSVSNTSRKRSSLCLNRCSKSICRLLKKVILNAQKCQFARLLKRHCPSSITSLSQSPENKFSPKDLEAKGMFKLRHSEYSLYPEQCLNGCCHHKKSGTSSRASIQKHDKLEFSDCSRLGSAGRCPQDKTRSHQLLKQSMLESWIYWLFSGLIVPLIQAHFYVTESEKFKQNVLFYRKSVWANIKSFAVKQMVKCNFKRLNVKSTFRLLKEGSLGFSRGRLLPKKLGTRLIANLGSSSTFSADCVLANVALSGNESGRRKKSENLSKACHQKVSIRETQRNSLSFKPINIILRDIHNCLKYEQEKHEEHLGCSVFDYNDAYLKLLPYIISHKRASTANSPVYLVVCDAFKAFDTVKQDKLMEIVCEFVREEEYSVRRFGYASPNMKSVKVFHERSTTSAINSLTPLDCLLTTAEKQRNAVCIDLAHSVKLRRSHVLQILKEHLLRNILRIGQHYYLQVVGIPQGSILSSLLCSLYYGHFERSRLAGILHLGASQVNGDRYWFDIKNGCEAFSCIPAKTEGTSYLMTHSSAQLSRLSSFIGFASSSNRVSSQNHGLGIQCILSLSCKRLKRDSPAGREEESMSRNILLRLVDDWLLISNSRNVALEFVRRMHRGFAEYNCVANRTKTAVNFDAAMGESAINMNIYRTADGACFIRWSGLLVNCNTLEIQADYTRYCGFNIRSTLTVWRRNNEGIFLMTKLCQFMRPKCHPIFYDGNINCPATVFLNAYQSFTLCAMKFHAYVCSLPCQGKCNSKFGLRAVLKCSRYMHSLLVHRIHKIAKRSPVKPLLLLQAKEAQWLALKAFQKVLMRKQSRHTKLLYLIKSELLSSKYEGLDETPLMLSALDARRSSMFESILY</sequence>
<evidence type="ECO:0000256" key="7">
    <source>
        <dbReference type="ARBA" id="ARBA00022723"/>
    </source>
</evidence>
<dbReference type="PANTHER" id="PTHR12066:SF0">
    <property type="entry name" value="TELOMERASE REVERSE TRANSCRIPTASE"/>
    <property type="match status" value="1"/>
</dbReference>
<name>A0A9D4UBK4_ADICA</name>
<proteinExistence type="inferred from homology"/>
<evidence type="ECO:0000313" key="17">
    <source>
        <dbReference type="Proteomes" id="UP000886520"/>
    </source>
</evidence>
<organism evidence="16 17">
    <name type="scientific">Adiantum capillus-veneris</name>
    <name type="common">Maidenhair fern</name>
    <dbReference type="NCBI Taxonomy" id="13818"/>
    <lineage>
        <taxon>Eukaryota</taxon>
        <taxon>Viridiplantae</taxon>
        <taxon>Streptophyta</taxon>
        <taxon>Embryophyta</taxon>
        <taxon>Tracheophyta</taxon>
        <taxon>Polypodiopsida</taxon>
        <taxon>Polypodiidae</taxon>
        <taxon>Polypodiales</taxon>
        <taxon>Pteridineae</taxon>
        <taxon>Pteridaceae</taxon>
        <taxon>Vittarioideae</taxon>
        <taxon>Adiantum</taxon>
    </lineage>
</organism>
<keyword evidence="10 13" id="KW-0695">RNA-directed DNA polymerase</keyword>
<evidence type="ECO:0000256" key="5">
    <source>
        <dbReference type="ARBA" id="ARBA00022679"/>
    </source>
</evidence>
<dbReference type="PRINTS" id="PR01365">
    <property type="entry name" value="TELOMERASERT"/>
</dbReference>
<dbReference type="InterPro" id="IPR021891">
    <property type="entry name" value="Telomerase_RBD"/>
</dbReference>
<comment type="similarity">
    <text evidence="1 13">Belongs to the reverse transcriptase family. Telomerase subfamily.</text>
</comment>
<dbReference type="EMBL" id="JABFUD020000020">
    <property type="protein sequence ID" value="KAI5064199.1"/>
    <property type="molecule type" value="Genomic_DNA"/>
</dbReference>
<evidence type="ECO:0000256" key="6">
    <source>
        <dbReference type="ARBA" id="ARBA00022695"/>
    </source>
</evidence>
<dbReference type="EC" id="2.7.7.49" evidence="2 13"/>
<comment type="catalytic activity">
    <reaction evidence="12 13">
        <text>DNA(n) + a 2'-deoxyribonucleoside 5'-triphosphate = DNA(n+1) + diphosphate</text>
        <dbReference type="Rhea" id="RHEA:22508"/>
        <dbReference type="Rhea" id="RHEA-COMP:17339"/>
        <dbReference type="Rhea" id="RHEA-COMP:17340"/>
        <dbReference type="ChEBI" id="CHEBI:33019"/>
        <dbReference type="ChEBI" id="CHEBI:61560"/>
        <dbReference type="ChEBI" id="CHEBI:173112"/>
        <dbReference type="EC" id="2.7.7.49"/>
    </reaction>
</comment>
<evidence type="ECO:0000256" key="13">
    <source>
        <dbReference type="RuleBase" id="RU365061"/>
    </source>
</evidence>
<evidence type="ECO:0000256" key="10">
    <source>
        <dbReference type="ARBA" id="ARBA00022918"/>
    </source>
</evidence>
<evidence type="ECO:0000313" key="16">
    <source>
        <dbReference type="EMBL" id="KAI5064199.1"/>
    </source>
</evidence>
<gene>
    <name evidence="16" type="ORF">GOP47_0020869</name>
</gene>
<evidence type="ECO:0000256" key="14">
    <source>
        <dbReference type="SAM" id="MobiDB-lite"/>
    </source>
</evidence>
<evidence type="ECO:0000256" key="4">
    <source>
        <dbReference type="ARBA" id="ARBA00022454"/>
    </source>
</evidence>
<dbReference type="OrthoDB" id="289721at2759"/>
<dbReference type="Proteomes" id="UP000886520">
    <property type="component" value="Chromosome 20"/>
</dbReference>
<dbReference type="GO" id="GO:0046872">
    <property type="term" value="F:metal ion binding"/>
    <property type="evidence" value="ECO:0007669"/>
    <property type="project" value="UniProtKB-KW"/>
</dbReference>
<reference evidence="16" key="1">
    <citation type="submission" date="2021-01" db="EMBL/GenBank/DDBJ databases">
        <title>Adiantum capillus-veneris genome.</title>
        <authorList>
            <person name="Fang Y."/>
            <person name="Liao Q."/>
        </authorList>
    </citation>
    <scope>NUCLEOTIDE SEQUENCE</scope>
    <source>
        <strain evidence="16">H3</strain>
        <tissue evidence="16">Leaf</tissue>
    </source>
</reference>
<dbReference type="GO" id="GO:0007004">
    <property type="term" value="P:telomere maintenance via telomerase"/>
    <property type="evidence" value="ECO:0007669"/>
    <property type="project" value="TreeGrafter"/>
</dbReference>
<dbReference type="Gene3D" id="3.30.70.2630">
    <property type="match status" value="1"/>
</dbReference>
<keyword evidence="8 13" id="KW-0460">Magnesium</keyword>
<evidence type="ECO:0000256" key="2">
    <source>
        <dbReference type="ARBA" id="ARBA00012493"/>
    </source>
</evidence>
<keyword evidence="4 13" id="KW-0158">Chromosome</keyword>
<keyword evidence="9 13" id="KW-0779">Telomere</keyword>
<dbReference type="Pfam" id="PF21399">
    <property type="entry name" value="TERT_C"/>
    <property type="match status" value="1"/>
</dbReference>
<keyword evidence="11 13" id="KW-0539">Nucleus</keyword>
<dbReference type="InterPro" id="IPR000477">
    <property type="entry name" value="RT_dom"/>
</dbReference>
<dbReference type="PROSITE" id="PS50878">
    <property type="entry name" value="RT_POL"/>
    <property type="match status" value="1"/>
</dbReference>
<dbReference type="InterPro" id="IPR003545">
    <property type="entry name" value="Telomerase_RT"/>
</dbReference>
<dbReference type="Pfam" id="PF12009">
    <property type="entry name" value="Telomerase_RBD"/>
    <property type="match status" value="1"/>
</dbReference>
<evidence type="ECO:0000256" key="12">
    <source>
        <dbReference type="ARBA" id="ARBA00048173"/>
    </source>
</evidence>
<feature type="compositionally biased region" description="Basic residues" evidence="14">
    <location>
        <begin position="463"/>
        <end position="475"/>
    </location>
</feature>
<dbReference type="GO" id="GO:0042162">
    <property type="term" value="F:telomeric DNA binding"/>
    <property type="evidence" value="ECO:0007669"/>
    <property type="project" value="TreeGrafter"/>
</dbReference>
<dbReference type="Gene3D" id="1.10.357.90">
    <property type="match status" value="1"/>
</dbReference>
<evidence type="ECO:0000256" key="11">
    <source>
        <dbReference type="ARBA" id="ARBA00023242"/>
    </source>
</evidence>
<dbReference type="GO" id="GO:0070034">
    <property type="term" value="F:telomerase RNA binding"/>
    <property type="evidence" value="ECO:0007669"/>
    <property type="project" value="TreeGrafter"/>
</dbReference>
<evidence type="ECO:0000256" key="3">
    <source>
        <dbReference type="ARBA" id="ARBA00016182"/>
    </source>
</evidence>
<dbReference type="GO" id="GO:0000333">
    <property type="term" value="C:telomerase catalytic core complex"/>
    <property type="evidence" value="ECO:0007669"/>
    <property type="project" value="TreeGrafter"/>
</dbReference>
<accession>A0A9D4UBK4</accession>